<feature type="domain" description="AAA" evidence="1">
    <location>
        <begin position="17"/>
        <end position="153"/>
    </location>
</feature>
<keyword evidence="3" id="KW-0547">Nucleotide-binding</keyword>
<sequence length="439" mass="50550">MERNAMQSLINWKNKKNRKPLLLYGARQVGKTYLVKEFGNRYFKDIIYVNFETNNIVSNIIDENIEPDYIIKNLEIVFNKKIDKDNTLIFFDEIQKNTRALTSLKYFCEEASEYYVIGAGSLLGVHINKKDFSFPVGKVDFLTIYPMSFDEFLINTGNSLLLDSIKEHFDSNKEMPEVQHKKALDLYYDYLVVGGMPEVVKEYINSNSFINAIDYQKSIIESYKNDITKYCEDGNEANKILATFDSIPVQLAKDNKKFQYKLIKSGGSSSIFGDAINWLVNAGIVNKCVKTKIGVPLKMYEELDSFKLYMNDVGLLTNLSEYPIYLIKNREAVNEVMIGMLTENYVATSLIINNLNLNYWKGDYESEVDFILQGEKGSIIPLEVKSSNHVKSRSLNNYIKLYNPKYAIRISSKNFGFKNNIKSVPLYAVFCLNKDNIDM</sequence>
<comment type="caution">
    <text evidence="3">The sequence shown here is derived from an EMBL/GenBank/DDBJ whole genome shotgun (WGS) entry which is preliminary data.</text>
</comment>
<dbReference type="SUPFAM" id="SSF52540">
    <property type="entry name" value="P-loop containing nucleoside triphosphate hydrolases"/>
    <property type="match status" value="1"/>
</dbReference>
<dbReference type="Proteomes" id="UP000824232">
    <property type="component" value="Unassembled WGS sequence"/>
</dbReference>
<accession>A0A9D1DTY0</accession>
<evidence type="ECO:0000259" key="2">
    <source>
        <dbReference type="Pfam" id="PF13635"/>
    </source>
</evidence>
<dbReference type="InterPro" id="IPR027417">
    <property type="entry name" value="P-loop_NTPase"/>
</dbReference>
<dbReference type="AlphaFoldDB" id="A0A9D1DTY0"/>
<organism evidence="3 4">
    <name type="scientific">Candidatus Onthousia excrementipullorum</name>
    <dbReference type="NCBI Taxonomy" id="2840884"/>
    <lineage>
        <taxon>Bacteria</taxon>
        <taxon>Bacillati</taxon>
        <taxon>Bacillota</taxon>
        <taxon>Bacilli</taxon>
        <taxon>Candidatus Onthousia</taxon>
    </lineage>
</organism>
<dbReference type="Pfam" id="PF13173">
    <property type="entry name" value="AAA_14"/>
    <property type="match status" value="1"/>
</dbReference>
<name>A0A9D1DTY0_9FIRM</name>
<feature type="domain" description="DUF4143" evidence="2">
    <location>
        <begin position="225"/>
        <end position="387"/>
    </location>
</feature>
<keyword evidence="3" id="KW-0067">ATP-binding</keyword>
<dbReference type="EMBL" id="DVHC01000030">
    <property type="protein sequence ID" value="HIR58977.1"/>
    <property type="molecule type" value="Genomic_DNA"/>
</dbReference>
<dbReference type="Gene3D" id="3.40.50.300">
    <property type="entry name" value="P-loop containing nucleotide triphosphate hydrolases"/>
    <property type="match status" value="1"/>
</dbReference>
<dbReference type="InterPro" id="IPR041682">
    <property type="entry name" value="AAA_14"/>
</dbReference>
<reference evidence="3" key="2">
    <citation type="journal article" date="2021" name="PeerJ">
        <title>Extensive microbial diversity within the chicken gut microbiome revealed by metagenomics and culture.</title>
        <authorList>
            <person name="Gilroy R."/>
            <person name="Ravi A."/>
            <person name="Getino M."/>
            <person name="Pursley I."/>
            <person name="Horton D.L."/>
            <person name="Alikhan N.F."/>
            <person name="Baker D."/>
            <person name="Gharbi K."/>
            <person name="Hall N."/>
            <person name="Watson M."/>
            <person name="Adriaenssens E.M."/>
            <person name="Foster-Nyarko E."/>
            <person name="Jarju S."/>
            <person name="Secka A."/>
            <person name="Antonio M."/>
            <person name="Oren A."/>
            <person name="Chaudhuri R.R."/>
            <person name="La Ragione R."/>
            <person name="Hildebrand F."/>
            <person name="Pallen M.J."/>
        </authorList>
    </citation>
    <scope>NUCLEOTIDE SEQUENCE</scope>
    <source>
        <strain evidence="3">CHK184-20233</strain>
    </source>
</reference>
<dbReference type="InterPro" id="IPR025420">
    <property type="entry name" value="DUF4143"/>
</dbReference>
<gene>
    <name evidence="3" type="ORF">IAB38_02905</name>
</gene>
<dbReference type="GO" id="GO:0005524">
    <property type="term" value="F:ATP binding"/>
    <property type="evidence" value="ECO:0007669"/>
    <property type="project" value="UniProtKB-KW"/>
</dbReference>
<evidence type="ECO:0000313" key="4">
    <source>
        <dbReference type="Proteomes" id="UP000824232"/>
    </source>
</evidence>
<dbReference type="PANTHER" id="PTHR33295">
    <property type="entry name" value="ATPASE"/>
    <property type="match status" value="1"/>
</dbReference>
<dbReference type="PANTHER" id="PTHR33295:SF7">
    <property type="entry name" value="ATPASE"/>
    <property type="match status" value="1"/>
</dbReference>
<dbReference type="Pfam" id="PF13635">
    <property type="entry name" value="DUF4143"/>
    <property type="match status" value="1"/>
</dbReference>
<reference evidence="3" key="1">
    <citation type="submission" date="2020-10" db="EMBL/GenBank/DDBJ databases">
        <authorList>
            <person name="Gilroy R."/>
        </authorList>
    </citation>
    <scope>NUCLEOTIDE SEQUENCE</scope>
    <source>
        <strain evidence="3">CHK184-20233</strain>
    </source>
</reference>
<protein>
    <submittedName>
        <fullName evidence="3">ATP-binding protein</fullName>
    </submittedName>
</protein>
<evidence type="ECO:0000313" key="3">
    <source>
        <dbReference type="EMBL" id="HIR58977.1"/>
    </source>
</evidence>
<proteinExistence type="predicted"/>
<evidence type="ECO:0000259" key="1">
    <source>
        <dbReference type="Pfam" id="PF13173"/>
    </source>
</evidence>